<dbReference type="Proteomes" id="UP000273278">
    <property type="component" value="Chromosome"/>
</dbReference>
<reference evidence="1 2" key="1">
    <citation type="submission" date="2016-10" db="EMBL/GenBank/DDBJ databases">
        <title>Complete genome of the TMA-utilizing, human hosted archaeon Methanomethylophilus alvus Gen. nov, sp. nov., strain Mx-05, derived from a pure culture.</title>
        <authorList>
            <person name="Brugere J.-F."/>
            <person name="Ben Hania W."/>
            <person name="Chaudhary P.P."/>
            <person name="Gaci N."/>
            <person name="Borrel G."/>
            <person name="Cao Van Tuat L."/>
            <person name="Fardeau M.-L."/>
            <person name="Harris H.M.B."/>
            <person name="O'Toole P.W."/>
            <person name="Ollivier B."/>
        </authorList>
    </citation>
    <scope>NUCLEOTIDE SEQUENCE [LARGE SCALE GENOMIC DNA]</scope>
    <source>
        <strain evidence="1 2">Mx-05</strain>
    </source>
</reference>
<dbReference type="GeneID" id="41322202"/>
<evidence type="ECO:0000313" key="1">
    <source>
        <dbReference type="EMBL" id="AYQ55543.1"/>
    </source>
</evidence>
<dbReference type="EMBL" id="CP017686">
    <property type="protein sequence ID" value="AYQ55543.1"/>
    <property type="molecule type" value="Genomic_DNA"/>
</dbReference>
<organism evidence="1 2">
    <name type="scientific">Methanomethylophilus alvi</name>
    <dbReference type="NCBI Taxonomy" id="1291540"/>
    <lineage>
        <taxon>Archaea</taxon>
        <taxon>Methanobacteriati</taxon>
        <taxon>Thermoplasmatota</taxon>
        <taxon>Thermoplasmata</taxon>
        <taxon>Methanomassiliicoccales</taxon>
        <taxon>Methanomethylophilaceae</taxon>
        <taxon>Methanomethylophilus</taxon>
    </lineage>
</organism>
<gene>
    <name evidence="1" type="ORF">BKD89_07020</name>
</gene>
<name>A0A3G3II69_9ARCH</name>
<accession>A0A3G3II69</accession>
<proteinExistence type="predicted"/>
<sequence>MSAKNLFADEPAVHDAFFAVWNKIRSIYTEAELEVFEETVVIKDNNRPFCWIWAPAPGNDTYEDCPIVVSFGLNYKVQPHRLCRCVQAAPDRWMYHCGIEKDLGLCDTVLSLIDRAHKDKVDETS</sequence>
<dbReference type="RefSeq" id="WP_015505317.1">
    <property type="nucleotide sequence ID" value="NZ_CAYATU010000013.1"/>
</dbReference>
<evidence type="ECO:0000313" key="2">
    <source>
        <dbReference type="Proteomes" id="UP000273278"/>
    </source>
</evidence>
<protein>
    <submittedName>
        <fullName evidence="1">Uncharacterized protein</fullName>
    </submittedName>
</protein>
<dbReference type="AlphaFoldDB" id="A0A3G3II69"/>